<evidence type="ECO:0000313" key="7">
    <source>
        <dbReference type="Proteomes" id="UP000054270"/>
    </source>
</evidence>
<dbReference type="SUPFAM" id="SSF52833">
    <property type="entry name" value="Thioredoxin-like"/>
    <property type="match status" value="1"/>
</dbReference>
<dbReference type="PROSITE" id="PS50404">
    <property type="entry name" value="GST_NTER"/>
    <property type="match status" value="1"/>
</dbReference>
<accession>A0A0D2NHX0</accession>
<dbReference type="Pfam" id="PF00043">
    <property type="entry name" value="GST_C"/>
    <property type="match status" value="1"/>
</dbReference>
<evidence type="ECO:0000259" key="5">
    <source>
        <dbReference type="PROSITE" id="PS50405"/>
    </source>
</evidence>
<dbReference type="Gene3D" id="3.40.30.10">
    <property type="entry name" value="Glutaredoxin"/>
    <property type="match status" value="1"/>
</dbReference>
<evidence type="ECO:0000256" key="1">
    <source>
        <dbReference type="ARBA" id="ARBA00012452"/>
    </source>
</evidence>
<dbReference type="InterPro" id="IPR036249">
    <property type="entry name" value="Thioredoxin-like_sf"/>
</dbReference>
<evidence type="ECO:0000259" key="4">
    <source>
        <dbReference type="PROSITE" id="PS50404"/>
    </source>
</evidence>
<evidence type="ECO:0000256" key="2">
    <source>
        <dbReference type="ARBA" id="ARBA00022679"/>
    </source>
</evidence>
<dbReference type="SFLD" id="SFLDS00019">
    <property type="entry name" value="Glutathione_Transferase_(cytos"/>
    <property type="match status" value="1"/>
</dbReference>
<dbReference type="InterPro" id="IPR036282">
    <property type="entry name" value="Glutathione-S-Trfase_C_sf"/>
</dbReference>
<dbReference type="InterPro" id="IPR010987">
    <property type="entry name" value="Glutathione-S-Trfase_C-like"/>
</dbReference>
<dbReference type="PROSITE" id="PS50405">
    <property type="entry name" value="GST_CTER"/>
    <property type="match status" value="1"/>
</dbReference>
<dbReference type="GO" id="GO:0004364">
    <property type="term" value="F:glutathione transferase activity"/>
    <property type="evidence" value="ECO:0007669"/>
    <property type="project" value="UniProtKB-EC"/>
</dbReference>
<dbReference type="SFLD" id="SFLDG01154">
    <property type="entry name" value="Main.5:_Phi-like"/>
    <property type="match status" value="1"/>
</dbReference>
<dbReference type="GO" id="GO:0006749">
    <property type="term" value="P:glutathione metabolic process"/>
    <property type="evidence" value="ECO:0007669"/>
    <property type="project" value="TreeGrafter"/>
</dbReference>
<dbReference type="GO" id="GO:0043295">
    <property type="term" value="F:glutathione binding"/>
    <property type="evidence" value="ECO:0007669"/>
    <property type="project" value="TreeGrafter"/>
</dbReference>
<dbReference type="PANTHER" id="PTHR43900:SF3">
    <property type="entry name" value="GLUTATHIONE S-TRANSFERASE RHO"/>
    <property type="match status" value="1"/>
</dbReference>
<protein>
    <recommendedName>
        <fullName evidence="1">glutathione transferase</fullName>
        <ecNumber evidence="1">2.5.1.18</ecNumber>
    </recommendedName>
</protein>
<keyword evidence="2" id="KW-0808">Transferase</keyword>
<dbReference type="OrthoDB" id="249703at2759"/>
<keyword evidence="7" id="KW-1185">Reference proteome</keyword>
<dbReference type="PANTHER" id="PTHR43900">
    <property type="entry name" value="GLUTATHIONE S-TRANSFERASE RHO"/>
    <property type="match status" value="1"/>
</dbReference>
<dbReference type="Gene3D" id="1.20.1050.10">
    <property type="match status" value="1"/>
</dbReference>
<name>A0A0D2NHX0_HYPSF</name>
<dbReference type="InterPro" id="IPR040079">
    <property type="entry name" value="Glutathione_S-Trfase"/>
</dbReference>
<sequence length="221" mass="24996">MVLKLYGHNISAYTKLVAMILHEKEVLFEFHQVNLLGGEHLTPEHATKHPFKYVPYIDDDGYVLYESRAIVYYIATKYANQGTPLIPTDLHSLGLFHQALAVETTYFNDSAEKIVNEGLRNPIKGIPARKALLDELVAELSGKLDVYDVILSKQRYVAGDYLTLADLIHVPVGSLLRVAGTDVLETKPNVARWFREISERPSWRAVKGGIKYFKPEVMARL</sequence>
<evidence type="ECO:0000256" key="3">
    <source>
        <dbReference type="ARBA" id="ARBA00047960"/>
    </source>
</evidence>
<dbReference type="FunFam" id="3.40.30.10:FF:000016">
    <property type="entry name" value="Glutathione S-transferase F2"/>
    <property type="match status" value="1"/>
</dbReference>
<evidence type="ECO:0000313" key="6">
    <source>
        <dbReference type="EMBL" id="KJA16196.1"/>
    </source>
</evidence>
<dbReference type="EMBL" id="KN817626">
    <property type="protein sequence ID" value="KJA16196.1"/>
    <property type="molecule type" value="Genomic_DNA"/>
</dbReference>
<dbReference type="Proteomes" id="UP000054270">
    <property type="component" value="Unassembled WGS sequence"/>
</dbReference>
<dbReference type="InterPro" id="IPR004046">
    <property type="entry name" value="GST_C"/>
</dbReference>
<dbReference type="GO" id="GO:0005737">
    <property type="term" value="C:cytoplasm"/>
    <property type="evidence" value="ECO:0007669"/>
    <property type="project" value="TreeGrafter"/>
</dbReference>
<comment type="catalytic activity">
    <reaction evidence="3">
        <text>RX + glutathione = an S-substituted glutathione + a halide anion + H(+)</text>
        <dbReference type="Rhea" id="RHEA:16437"/>
        <dbReference type="ChEBI" id="CHEBI:15378"/>
        <dbReference type="ChEBI" id="CHEBI:16042"/>
        <dbReference type="ChEBI" id="CHEBI:17792"/>
        <dbReference type="ChEBI" id="CHEBI:57925"/>
        <dbReference type="ChEBI" id="CHEBI:90779"/>
        <dbReference type="EC" id="2.5.1.18"/>
    </reaction>
</comment>
<reference evidence="7" key="1">
    <citation type="submission" date="2014-04" db="EMBL/GenBank/DDBJ databases">
        <title>Evolutionary Origins and Diversification of the Mycorrhizal Mutualists.</title>
        <authorList>
            <consortium name="DOE Joint Genome Institute"/>
            <consortium name="Mycorrhizal Genomics Consortium"/>
            <person name="Kohler A."/>
            <person name="Kuo A."/>
            <person name="Nagy L.G."/>
            <person name="Floudas D."/>
            <person name="Copeland A."/>
            <person name="Barry K.W."/>
            <person name="Cichocki N."/>
            <person name="Veneault-Fourrey C."/>
            <person name="LaButti K."/>
            <person name="Lindquist E.A."/>
            <person name="Lipzen A."/>
            <person name="Lundell T."/>
            <person name="Morin E."/>
            <person name="Murat C."/>
            <person name="Riley R."/>
            <person name="Ohm R."/>
            <person name="Sun H."/>
            <person name="Tunlid A."/>
            <person name="Henrissat B."/>
            <person name="Grigoriev I.V."/>
            <person name="Hibbett D.S."/>
            <person name="Martin F."/>
        </authorList>
    </citation>
    <scope>NUCLEOTIDE SEQUENCE [LARGE SCALE GENOMIC DNA]</scope>
    <source>
        <strain evidence="7">FD-334 SS-4</strain>
    </source>
</reference>
<dbReference type="SFLD" id="SFLDG00358">
    <property type="entry name" value="Main_(cytGST)"/>
    <property type="match status" value="1"/>
</dbReference>
<dbReference type="InterPro" id="IPR004045">
    <property type="entry name" value="Glutathione_S-Trfase_N"/>
</dbReference>
<dbReference type="Pfam" id="PF13417">
    <property type="entry name" value="GST_N_3"/>
    <property type="match status" value="1"/>
</dbReference>
<dbReference type="AlphaFoldDB" id="A0A0D2NHX0"/>
<dbReference type="EC" id="2.5.1.18" evidence="1"/>
<proteinExistence type="predicted"/>
<feature type="domain" description="GST N-terminal" evidence="4">
    <location>
        <begin position="1"/>
        <end position="82"/>
    </location>
</feature>
<dbReference type="OMA" id="ISEYDFR"/>
<feature type="domain" description="GST C-terminal" evidence="5">
    <location>
        <begin position="89"/>
        <end position="217"/>
    </location>
</feature>
<dbReference type="SUPFAM" id="SSF47616">
    <property type="entry name" value="GST C-terminal domain-like"/>
    <property type="match status" value="1"/>
</dbReference>
<gene>
    <name evidence="6" type="ORF">HYPSUDRAFT_171748</name>
</gene>
<dbReference type="STRING" id="945553.A0A0D2NHX0"/>
<organism evidence="6 7">
    <name type="scientific">Hypholoma sublateritium (strain FD-334 SS-4)</name>
    <dbReference type="NCBI Taxonomy" id="945553"/>
    <lineage>
        <taxon>Eukaryota</taxon>
        <taxon>Fungi</taxon>
        <taxon>Dikarya</taxon>
        <taxon>Basidiomycota</taxon>
        <taxon>Agaricomycotina</taxon>
        <taxon>Agaricomycetes</taxon>
        <taxon>Agaricomycetidae</taxon>
        <taxon>Agaricales</taxon>
        <taxon>Agaricineae</taxon>
        <taxon>Strophariaceae</taxon>
        <taxon>Hypholoma</taxon>
    </lineage>
</organism>